<dbReference type="InterPro" id="IPR000223">
    <property type="entry name" value="Pept_S26A_signal_pept_1"/>
</dbReference>
<dbReference type="GO" id="GO:0004252">
    <property type="term" value="F:serine-type endopeptidase activity"/>
    <property type="evidence" value="ECO:0007669"/>
    <property type="project" value="InterPro"/>
</dbReference>
<dbReference type="GO" id="GO:0005886">
    <property type="term" value="C:plasma membrane"/>
    <property type="evidence" value="ECO:0007669"/>
    <property type="project" value="UniProtKB-SubCell"/>
</dbReference>
<dbReference type="Pfam" id="PF10502">
    <property type="entry name" value="Peptidase_S26"/>
    <property type="match status" value="1"/>
</dbReference>
<dbReference type="EMBL" id="JACXAI010000006">
    <property type="protein sequence ID" value="MBD1380026.1"/>
    <property type="molecule type" value="Genomic_DNA"/>
</dbReference>
<dbReference type="NCBIfam" id="TIGR02227">
    <property type="entry name" value="sigpep_I_bact"/>
    <property type="match status" value="1"/>
</dbReference>
<evidence type="ECO:0000256" key="2">
    <source>
        <dbReference type="ARBA" id="ARBA00004401"/>
    </source>
</evidence>
<evidence type="ECO:0000256" key="4">
    <source>
        <dbReference type="ARBA" id="ARBA00013208"/>
    </source>
</evidence>
<evidence type="ECO:0000256" key="5">
    <source>
        <dbReference type="ARBA" id="ARBA00022475"/>
    </source>
</evidence>
<dbReference type="AlphaFoldDB" id="A0A926RWL2"/>
<organism evidence="15 16">
    <name type="scientific">Metabacillus arenae</name>
    <dbReference type="NCBI Taxonomy" id="2771434"/>
    <lineage>
        <taxon>Bacteria</taxon>
        <taxon>Bacillati</taxon>
        <taxon>Bacillota</taxon>
        <taxon>Bacilli</taxon>
        <taxon>Bacillales</taxon>
        <taxon>Bacillaceae</taxon>
        <taxon>Metabacillus</taxon>
    </lineage>
</organism>
<name>A0A926RWL2_9BACI</name>
<dbReference type="CDD" id="cd06530">
    <property type="entry name" value="S26_SPase_I"/>
    <property type="match status" value="1"/>
</dbReference>
<dbReference type="RefSeq" id="WP_191157201.1">
    <property type="nucleotide sequence ID" value="NZ_JACXAI010000006.1"/>
</dbReference>
<reference evidence="15" key="1">
    <citation type="submission" date="2020-09" db="EMBL/GenBank/DDBJ databases">
        <title>A novel bacterium of genus Bacillus, isolated from South China Sea.</title>
        <authorList>
            <person name="Huang H."/>
            <person name="Mo K."/>
            <person name="Hu Y."/>
        </authorList>
    </citation>
    <scope>NUCLEOTIDE SEQUENCE</scope>
    <source>
        <strain evidence="15">IB182487</strain>
    </source>
</reference>
<keyword evidence="6 12" id="KW-0645">Protease</keyword>
<dbReference type="PROSITE" id="PS00760">
    <property type="entry name" value="SPASE_I_2"/>
    <property type="match status" value="1"/>
</dbReference>
<feature type="transmembrane region" description="Helical" evidence="12">
    <location>
        <begin position="12"/>
        <end position="36"/>
    </location>
</feature>
<dbReference type="InterPro" id="IPR036286">
    <property type="entry name" value="LexA/Signal_pep-like_sf"/>
</dbReference>
<dbReference type="PRINTS" id="PR00727">
    <property type="entry name" value="LEADERPTASE"/>
</dbReference>
<evidence type="ECO:0000256" key="6">
    <source>
        <dbReference type="ARBA" id="ARBA00022670"/>
    </source>
</evidence>
<evidence type="ECO:0000313" key="15">
    <source>
        <dbReference type="EMBL" id="MBD1380026.1"/>
    </source>
</evidence>
<feature type="active site" evidence="11">
    <location>
        <position position="81"/>
    </location>
</feature>
<dbReference type="PANTHER" id="PTHR43390:SF8">
    <property type="entry name" value="SIGNAL PEPTIDASE I"/>
    <property type="match status" value="1"/>
</dbReference>
<dbReference type="Gene3D" id="2.10.109.10">
    <property type="entry name" value="Umud Fragment, subunit A"/>
    <property type="match status" value="1"/>
</dbReference>
<dbReference type="SUPFAM" id="SSF51306">
    <property type="entry name" value="LexA/Signal peptidase"/>
    <property type="match status" value="1"/>
</dbReference>
<dbReference type="InterPro" id="IPR019533">
    <property type="entry name" value="Peptidase_S26"/>
</dbReference>
<evidence type="ECO:0000256" key="12">
    <source>
        <dbReference type="RuleBase" id="RU003993"/>
    </source>
</evidence>
<dbReference type="GO" id="GO:0009003">
    <property type="term" value="F:signal peptidase activity"/>
    <property type="evidence" value="ECO:0007669"/>
    <property type="project" value="UniProtKB-EC"/>
</dbReference>
<keyword evidence="9 12" id="KW-1133">Transmembrane helix</keyword>
<comment type="subcellular location">
    <subcellularLocation>
        <location evidence="2">Cell membrane</location>
        <topology evidence="2">Single-pass type II membrane protein</topology>
    </subcellularLocation>
    <subcellularLocation>
        <location evidence="13">Membrane</location>
        <topology evidence="13">Single-pass type II membrane protein</topology>
    </subcellularLocation>
</comment>
<proteinExistence type="inferred from homology"/>
<dbReference type="InterPro" id="IPR019757">
    <property type="entry name" value="Pept_S26A_signal_pept_1_Lys-AS"/>
</dbReference>
<dbReference type="EC" id="3.4.21.89" evidence="4 12"/>
<dbReference type="Proteomes" id="UP000626844">
    <property type="component" value="Unassembled WGS sequence"/>
</dbReference>
<comment type="catalytic activity">
    <reaction evidence="1 12">
        <text>Cleavage of hydrophobic, N-terminal signal or leader sequences from secreted and periplasmic proteins.</text>
        <dbReference type="EC" id="3.4.21.89"/>
    </reaction>
</comment>
<dbReference type="PROSITE" id="PS50003">
    <property type="entry name" value="PH_DOMAIN"/>
    <property type="match status" value="1"/>
</dbReference>
<evidence type="ECO:0000256" key="8">
    <source>
        <dbReference type="ARBA" id="ARBA00022801"/>
    </source>
</evidence>
<keyword evidence="10 12" id="KW-0472">Membrane</keyword>
<evidence type="ECO:0000259" key="14">
    <source>
        <dbReference type="PROSITE" id="PS50003"/>
    </source>
</evidence>
<dbReference type="PROSITE" id="PS00501">
    <property type="entry name" value="SPASE_I_1"/>
    <property type="match status" value="1"/>
</dbReference>
<evidence type="ECO:0000313" key="16">
    <source>
        <dbReference type="Proteomes" id="UP000626844"/>
    </source>
</evidence>
<gene>
    <name evidence="15" type="primary">lepB</name>
    <name evidence="15" type="ORF">IC621_07285</name>
</gene>
<dbReference type="InterPro" id="IPR019758">
    <property type="entry name" value="Pept_S26A_signal_pept_1_CS"/>
</dbReference>
<keyword evidence="8 12" id="KW-0378">Hydrolase</keyword>
<feature type="domain" description="PH" evidence="14">
    <location>
        <begin position="1"/>
        <end position="21"/>
    </location>
</feature>
<dbReference type="PROSITE" id="PS00761">
    <property type="entry name" value="SPASE_I_3"/>
    <property type="match status" value="1"/>
</dbReference>
<keyword evidence="7 12" id="KW-0812">Transmembrane</keyword>
<evidence type="ECO:0000256" key="11">
    <source>
        <dbReference type="PIRSR" id="PIRSR600223-1"/>
    </source>
</evidence>
<protein>
    <recommendedName>
        <fullName evidence="4 12">Signal peptidase I</fullName>
        <ecNumber evidence="4 12">3.4.21.89</ecNumber>
    </recommendedName>
</protein>
<comment type="caution">
    <text evidence="15">The sequence shown here is derived from an EMBL/GenBank/DDBJ whole genome shotgun (WGS) entry which is preliminary data.</text>
</comment>
<sequence>MAKQQKNELMEWLKAILVAIVVASLIRIFLFAPIVVEGDSMEPTLHTKDRMIVNKIGKRLGTIDRFDIIVFHASQNRDYIKRVIGLPGDKIVYKDDILYVNGEPIEEPYLEANKEELIGSPLTESFTLQEITGEKTVPQGQLFVMGDNRRYSKDSRHIGFIQKDQVVGETALVYWPLSKIRLIK</sequence>
<dbReference type="InterPro" id="IPR019756">
    <property type="entry name" value="Pept_S26A_signal_pept_1_Ser-AS"/>
</dbReference>
<feature type="active site" evidence="11">
    <location>
        <position position="40"/>
    </location>
</feature>
<evidence type="ECO:0000256" key="13">
    <source>
        <dbReference type="RuleBase" id="RU362042"/>
    </source>
</evidence>
<comment type="similarity">
    <text evidence="3 13">Belongs to the peptidase S26 family.</text>
</comment>
<dbReference type="InterPro" id="IPR001849">
    <property type="entry name" value="PH_domain"/>
</dbReference>
<evidence type="ECO:0000256" key="7">
    <source>
        <dbReference type="ARBA" id="ARBA00022692"/>
    </source>
</evidence>
<evidence type="ECO:0000256" key="10">
    <source>
        <dbReference type="ARBA" id="ARBA00023136"/>
    </source>
</evidence>
<evidence type="ECO:0000256" key="1">
    <source>
        <dbReference type="ARBA" id="ARBA00000677"/>
    </source>
</evidence>
<dbReference type="GO" id="GO:0006465">
    <property type="term" value="P:signal peptide processing"/>
    <property type="evidence" value="ECO:0007669"/>
    <property type="project" value="InterPro"/>
</dbReference>
<evidence type="ECO:0000256" key="9">
    <source>
        <dbReference type="ARBA" id="ARBA00022989"/>
    </source>
</evidence>
<dbReference type="PANTHER" id="PTHR43390">
    <property type="entry name" value="SIGNAL PEPTIDASE I"/>
    <property type="match status" value="1"/>
</dbReference>
<dbReference type="FunFam" id="2.10.109.10:FF:000008">
    <property type="entry name" value="Signal peptidase I"/>
    <property type="match status" value="1"/>
</dbReference>
<accession>A0A926RWL2</accession>
<keyword evidence="5" id="KW-1003">Cell membrane</keyword>
<keyword evidence="16" id="KW-1185">Reference proteome</keyword>
<evidence type="ECO:0000256" key="3">
    <source>
        <dbReference type="ARBA" id="ARBA00009370"/>
    </source>
</evidence>